<dbReference type="AlphaFoldDB" id="A0A0F9T757"/>
<sequence>MGDPGVTDRRVYPGSDVKATFLNFSRFRVTDDIVSNIGQKRLVGFDPFQIGGHRVSDIVMHHRGNFILDFHADFLQVPLHRGLADRFVNIPFMQCFGKMCRDSVLCKTATMGIKQELLQLILLNSILRGHDIYSVPPGGCATPGREEESTVDSH</sequence>
<organism evidence="1">
    <name type="scientific">marine sediment metagenome</name>
    <dbReference type="NCBI Taxonomy" id="412755"/>
    <lineage>
        <taxon>unclassified sequences</taxon>
        <taxon>metagenomes</taxon>
        <taxon>ecological metagenomes</taxon>
    </lineage>
</organism>
<evidence type="ECO:0000313" key="1">
    <source>
        <dbReference type="EMBL" id="KKN75054.1"/>
    </source>
</evidence>
<reference evidence="1" key="1">
    <citation type="journal article" date="2015" name="Nature">
        <title>Complex archaea that bridge the gap between prokaryotes and eukaryotes.</title>
        <authorList>
            <person name="Spang A."/>
            <person name="Saw J.H."/>
            <person name="Jorgensen S.L."/>
            <person name="Zaremba-Niedzwiedzka K."/>
            <person name="Martijn J."/>
            <person name="Lind A.E."/>
            <person name="van Eijk R."/>
            <person name="Schleper C."/>
            <person name="Guy L."/>
            <person name="Ettema T.J."/>
        </authorList>
    </citation>
    <scope>NUCLEOTIDE SEQUENCE</scope>
</reference>
<accession>A0A0F9T757</accession>
<protein>
    <submittedName>
        <fullName evidence="1">Uncharacterized protein</fullName>
    </submittedName>
</protein>
<name>A0A0F9T757_9ZZZZ</name>
<gene>
    <name evidence="1" type="ORF">LCGC14_0384280</name>
</gene>
<comment type="caution">
    <text evidence="1">The sequence shown here is derived from an EMBL/GenBank/DDBJ whole genome shotgun (WGS) entry which is preliminary data.</text>
</comment>
<proteinExistence type="predicted"/>
<dbReference type="EMBL" id="LAZR01000316">
    <property type="protein sequence ID" value="KKN75054.1"/>
    <property type="molecule type" value="Genomic_DNA"/>
</dbReference>